<dbReference type="InterPro" id="IPR013087">
    <property type="entry name" value="Znf_C2H2_type"/>
</dbReference>
<dbReference type="EMBL" id="PZQS01000001">
    <property type="protein sequence ID" value="PVD38443.1"/>
    <property type="molecule type" value="Genomic_DNA"/>
</dbReference>
<evidence type="ECO:0000256" key="1">
    <source>
        <dbReference type="ARBA" id="ARBA00004123"/>
    </source>
</evidence>
<dbReference type="OrthoDB" id="654211at2759"/>
<feature type="domain" description="C2H2-type" evidence="9">
    <location>
        <begin position="1008"/>
        <end position="1035"/>
    </location>
</feature>
<evidence type="ECO:0000313" key="10">
    <source>
        <dbReference type="EMBL" id="PVD38443.1"/>
    </source>
</evidence>
<dbReference type="GO" id="GO:0003676">
    <property type="term" value="F:nucleic acid binding"/>
    <property type="evidence" value="ECO:0007669"/>
    <property type="project" value="InterPro"/>
</dbReference>
<feature type="domain" description="C2H2-type" evidence="9">
    <location>
        <begin position="980"/>
        <end position="1007"/>
    </location>
</feature>
<evidence type="ECO:0000256" key="8">
    <source>
        <dbReference type="SAM" id="MobiDB-lite"/>
    </source>
</evidence>
<protein>
    <recommendedName>
        <fullName evidence="9">C2H2-type domain-containing protein</fullName>
    </recommendedName>
</protein>
<comment type="subcellular location">
    <subcellularLocation>
        <location evidence="1">Nucleus</location>
    </subcellularLocation>
</comment>
<gene>
    <name evidence="10" type="ORF">C0Q70_01058</name>
</gene>
<dbReference type="PROSITE" id="PS50157">
    <property type="entry name" value="ZINC_FINGER_C2H2_2"/>
    <property type="match status" value="3"/>
</dbReference>
<keyword evidence="11" id="KW-1185">Reference proteome</keyword>
<dbReference type="FunFam" id="3.30.160.60:FF:000264">
    <property type="entry name" value="Zinc finger protein 236"/>
    <property type="match status" value="1"/>
</dbReference>
<dbReference type="AlphaFoldDB" id="A0A2T7PYE9"/>
<name>A0A2T7PYE9_POMCA</name>
<dbReference type="PANTHER" id="PTHR24394">
    <property type="entry name" value="ZINC FINGER PROTEIN"/>
    <property type="match status" value="1"/>
</dbReference>
<keyword evidence="6" id="KW-0539">Nucleus</keyword>
<feature type="compositionally biased region" description="Basic and acidic residues" evidence="8">
    <location>
        <begin position="881"/>
        <end position="903"/>
    </location>
</feature>
<feature type="region of interest" description="Disordered" evidence="8">
    <location>
        <begin position="863"/>
        <end position="961"/>
    </location>
</feature>
<dbReference type="Proteomes" id="UP000245119">
    <property type="component" value="Linkage Group LG1"/>
</dbReference>
<feature type="region of interest" description="Disordered" evidence="8">
    <location>
        <begin position="457"/>
        <end position="504"/>
    </location>
</feature>
<comment type="caution">
    <text evidence="10">The sequence shown here is derived from an EMBL/GenBank/DDBJ whole genome shotgun (WGS) entry which is preliminary data.</text>
</comment>
<dbReference type="InterPro" id="IPR036397">
    <property type="entry name" value="RNaseH_sf"/>
</dbReference>
<accession>A0A2T7PYE9</accession>
<evidence type="ECO:0000256" key="5">
    <source>
        <dbReference type="ARBA" id="ARBA00022833"/>
    </source>
</evidence>
<dbReference type="PROSITE" id="PS00028">
    <property type="entry name" value="ZINC_FINGER_C2H2_1"/>
    <property type="match status" value="3"/>
</dbReference>
<proteinExistence type="predicted"/>
<feature type="domain" description="C2H2-type" evidence="9">
    <location>
        <begin position="1036"/>
        <end position="1063"/>
    </location>
</feature>
<dbReference type="GO" id="GO:0008270">
    <property type="term" value="F:zinc ion binding"/>
    <property type="evidence" value="ECO:0007669"/>
    <property type="project" value="UniProtKB-KW"/>
</dbReference>
<dbReference type="GO" id="GO:0005634">
    <property type="term" value="C:nucleus"/>
    <property type="evidence" value="ECO:0007669"/>
    <property type="project" value="UniProtKB-SubCell"/>
</dbReference>
<keyword evidence="2" id="KW-0479">Metal-binding</keyword>
<reference evidence="10 11" key="1">
    <citation type="submission" date="2018-04" db="EMBL/GenBank/DDBJ databases">
        <title>The genome of golden apple snail Pomacea canaliculata provides insight into stress tolerance and invasive adaptation.</title>
        <authorList>
            <person name="Liu C."/>
            <person name="Liu B."/>
            <person name="Ren Y."/>
            <person name="Zhang Y."/>
            <person name="Wang H."/>
            <person name="Li S."/>
            <person name="Jiang F."/>
            <person name="Yin L."/>
            <person name="Zhang G."/>
            <person name="Qian W."/>
            <person name="Fan W."/>
        </authorList>
    </citation>
    <scope>NUCLEOTIDE SEQUENCE [LARGE SCALE GENOMIC DNA]</scope>
    <source>
        <strain evidence="10">SZHN2017</strain>
        <tissue evidence="10">Muscle</tissue>
    </source>
</reference>
<dbReference type="SUPFAM" id="SSF57667">
    <property type="entry name" value="beta-beta-alpha zinc fingers"/>
    <property type="match status" value="2"/>
</dbReference>
<feature type="compositionally biased region" description="Acidic residues" evidence="8">
    <location>
        <begin position="459"/>
        <end position="476"/>
    </location>
</feature>
<feature type="compositionally biased region" description="Polar residues" evidence="8">
    <location>
        <begin position="863"/>
        <end position="876"/>
    </location>
</feature>
<dbReference type="FunFam" id="3.30.160.60:FF:000100">
    <property type="entry name" value="Zinc finger 45-like"/>
    <property type="match status" value="1"/>
</dbReference>
<evidence type="ECO:0000313" key="11">
    <source>
        <dbReference type="Proteomes" id="UP000245119"/>
    </source>
</evidence>
<dbReference type="Pfam" id="PF17921">
    <property type="entry name" value="Integrase_H2C2"/>
    <property type="match status" value="2"/>
</dbReference>
<sequence>MSAQVFNECKTRNNLNIVRQYLQYGTFPKDCKKVDRRAVRKRSKTFEVIDGQLYYTGGRPKRSINIQGDEETTKTPENESDHTQILRKCCCTDEEKHEAVMKCHIGDDGTHYGMEKTVERLSSEYYWVGIINLVRKILHKCTDCLSRGVRGPSAAMGHFAKHGSYDNQLGEEQEMTTEMDVLFVSPETTNHFWQKVEIQVFGPYATGRKQVYVAVALDSFSQFPEATVIETISSATLTHFILNLICRYGVMDKVCLQQNRTTKDIYLYINMQDLELASISPTFLSQIANSADERWKRVEKSLDRFVKSYPKMWDKCLEVFLMPLRTSLSPEVDYTPAFVTFGREPRFPDKLSHKEVGSCASEVQLSEDQERQTVELLMAAYGGLRTSAALQSSQVSDLNLDLLPTVKLEALPVSGDDMVTFDDSAIIRISHLPNSKKRGETEEVANKKESAENIVYDGATEDDFEDASDFGDEEDHDATYEPGSNSSVRSKVKTAPTMVTRSSNRKRTLTYKARAELQVKKEEPISQSDDCRVLNTSALPEKRKRGRPPKVRVEGSKASVAVECKESPSDGLINSVEQLDLDTYYLVIKCYKEQGTYPPHVTVDFKRAIRRLGETLALKEGKLYGLVGKATGRLIITKEKARFGLLRKAHVRGGMSLDLDAYIHACPECVCDNPRRNKAAFRASSKLKVLSLGGIYIDDNDFHMSEDEEEENSYSDLIQFLTDGTFPASLAKQQQEQIRHQAKSYCIINGSLYYKPLSKPNAEPRQILLTEKLRQEAIKTAHIEEENHLSQQDTQAKLRRNFFWCGMTYDVLLYMGTCCMADSVAVAPVKHRNPLIQERVEKFCRYFRQGIPECVYSKIVSNSGKENQQTEMTDNSGEPLDDPKNIGRANSKTDKSPQNREEVCVTTEPPASSASKREDETVGKAVAAIVDKMGGLQNKKDKGKDRTEKTQASPASSWNSTAAAAAAFSQVSNRKAKTRHKCDHCGRNVKGDVAFKIHLYKHTGIKPFSCNICSKSFSNRKSQRIHMRKHTGIRPYLCNQCGRDFFRSASLRYHLKAHATGRGTPVSCDTCGRTFTTNTVSIGIRNLSTQPCPRSLCAISVEKCSLQQARMTLPRNIVHWTDVESQQATSRLSEHTVSSLDSFQTPNHAGAQAITTAHILTHTPTRAAIHLPVGGSVSQHLQAVHHNIHPPHAARIMSVASAHGPVSVTVSADGQPIQLVHSAHGQEILLQHEPVQYEVECLTGDPSALTEADLNAIHMLAQASLTGQSMIH</sequence>
<organism evidence="10 11">
    <name type="scientific">Pomacea canaliculata</name>
    <name type="common">Golden apple snail</name>
    <dbReference type="NCBI Taxonomy" id="400727"/>
    <lineage>
        <taxon>Eukaryota</taxon>
        <taxon>Metazoa</taxon>
        <taxon>Spiralia</taxon>
        <taxon>Lophotrochozoa</taxon>
        <taxon>Mollusca</taxon>
        <taxon>Gastropoda</taxon>
        <taxon>Caenogastropoda</taxon>
        <taxon>Architaenioglossa</taxon>
        <taxon>Ampullarioidea</taxon>
        <taxon>Ampullariidae</taxon>
        <taxon>Pomacea</taxon>
    </lineage>
</organism>
<dbReference type="GO" id="GO:0000981">
    <property type="term" value="F:DNA-binding transcription factor activity, RNA polymerase II-specific"/>
    <property type="evidence" value="ECO:0007669"/>
    <property type="project" value="TreeGrafter"/>
</dbReference>
<keyword evidence="4 7" id="KW-0863">Zinc-finger</keyword>
<dbReference type="SMART" id="SM00355">
    <property type="entry name" value="ZnF_C2H2"/>
    <property type="match status" value="4"/>
</dbReference>
<dbReference type="InterPro" id="IPR036236">
    <property type="entry name" value="Znf_C2H2_sf"/>
</dbReference>
<dbReference type="SUPFAM" id="SSF53098">
    <property type="entry name" value="Ribonuclease H-like"/>
    <property type="match status" value="1"/>
</dbReference>
<keyword evidence="5" id="KW-0862">Zinc</keyword>
<dbReference type="PANTHER" id="PTHR24394:SF29">
    <property type="entry name" value="MYONEURIN"/>
    <property type="match status" value="1"/>
</dbReference>
<feature type="compositionally biased region" description="Basic and acidic residues" evidence="8">
    <location>
        <begin position="938"/>
        <end position="949"/>
    </location>
</feature>
<evidence type="ECO:0000256" key="3">
    <source>
        <dbReference type="ARBA" id="ARBA00022737"/>
    </source>
</evidence>
<evidence type="ECO:0000256" key="4">
    <source>
        <dbReference type="ARBA" id="ARBA00022771"/>
    </source>
</evidence>
<dbReference type="InterPro" id="IPR012337">
    <property type="entry name" value="RNaseH-like_sf"/>
</dbReference>
<feature type="compositionally biased region" description="Low complexity" evidence="8">
    <location>
        <begin position="952"/>
        <end position="961"/>
    </location>
</feature>
<evidence type="ECO:0000256" key="2">
    <source>
        <dbReference type="ARBA" id="ARBA00022723"/>
    </source>
</evidence>
<evidence type="ECO:0000256" key="6">
    <source>
        <dbReference type="ARBA" id="ARBA00023242"/>
    </source>
</evidence>
<evidence type="ECO:0000256" key="7">
    <source>
        <dbReference type="PROSITE-ProRule" id="PRU00042"/>
    </source>
</evidence>
<dbReference type="Gene3D" id="3.30.420.10">
    <property type="entry name" value="Ribonuclease H-like superfamily/Ribonuclease H"/>
    <property type="match status" value="1"/>
</dbReference>
<dbReference type="InterPro" id="IPR041588">
    <property type="entry name" value="Integrase_H2C2"/>
</dbReference>
<evidence type="ECO:0000259" key="9">
    <source>
        <dbReference type="PROSITE" id="PS50157"/>
    </source>
</evidence>
<dbReference type="Gene3D" id="3.30.160.60">
    <property type="entry name" value="Classic Zinc Finger"/>
    <property type="match status" value="2"/>
</dbReference>
<keyword evidence="3" id="KW-0677">Repeat</keyword>
<dbReference type="Gene3D" id="1.10.340.70">
    <property type="match status" value="2"/>
</dbReference>